<name>A0A1X6P2C9_PORUM</name>
<dbReference type="InterPro" id="IPR011604">
    <property type="entry name" value="PDDEXK-like_dom_sf"/>
</dbReference>
<evidence type="ECO:0000313" key="4">
    <source>
        <dbReference type="Proteomes" id="UP000218209"/>
    </source>
</evidence>
<reference evidence="3 4" key="1">
    <citation type="submission" date="2017-03" db="EMBL/GenBank/DDBJ databases">
        <title>WGS assembly of Porphyra umbilicalis.</title>
        <authorList>
            <person name="Brawley S.H."/>
            <person name="Blouin N.A."/>
            <person name="Ficko-Blean E."/>
            <person name="Wheeler G.L."/>
            <person name="Lohr M."/>
            <person name="Goodson H.V."/>
            <person name="Jenkins J.W."/>
            <person name="Blaby-Haas C.E."/>
            <person name="Helliwell K.E."/>
            <person name="Chan C."/>
            <person name="Marriage T."/>
            <person name="Bhattacharya D."/>
            <person name="Klein A.S."/>
            <person name="Badis Y."/>
            <person name="Brodie J."/>
            <person name="Cao Y."/>
            <person name="Collen J."/>
            <person name="Dittami S.M."/>
            <person name="Gachon C.M."/>
            <person name="Green B.R."/>
            <person name="Karpowicz S."/>
            <person name="Kim J.W."/>
            <person name="Kudahl U."/>
            <person name="Lin S."/>
            <person name="Michel G."/>
            <person name="Mittag M."/>
            <person name="Olson B.J."/>
            <person name="Pangilinan J."/>
            <person name="Peng Y."/>
            <person name="Qiu H."/>
            <person name="Shu S."/>
            <person name="Singer J.T."/>
            <person name="Smith A.G."/>
            <person name="Sprecher B.N."/>
            <person name="Wagner V."/>
            <person name="Wang W."/>
            <person name="Wang Z.-Y."/>
            <person name="Yan J."/>
            <person name="Yarish C."/>
            <person name="Zoeuner-Riek S."/>
            <person name="Zhuang Y."/>
            <person name="Zou Y."/>
            <person name="Lindquist E.A."/>
            <person name="Grimwood J."/>
            <person name="Barry K."/>
            <person name="Rokhsar D.S."/>
            <person name="Schmutz J."/>
            <person name="Stiller J.W."/>
            <person name="Grossman A.R."/>
            <person name="Prochnik S.E."/>
        </authorList>
    </citation>
    <scope>NUCLEOTIDE SEQUENCE [LARGE SCALE GENOMIC DNA]</scope>
    <source>
        <strain evidence="3">4086291</strain>
    </source>
</reference>
<dbReference type="SUPFAM" id="SSF52980">
    <property type="entry name" value="Restriction endonuclease-like"/>
    <property type="match status" value="1"/>
</dbReference>
<keyword evidence="4" id="KW-1185">Reference proteome</keyword>
<dbReference type="EMBL" id="KV918921">
    <property type="protein sequence ID" value="OSX75008.1"/>
    <property type="molecule type" value="Genomic_DNA"/>
</dbReference>
<dbReference type="OrthoDB" id="2781at2759"/>
<feature type="compositionally biased region" description="Low complexity" evidence="1">
    <location>
        <begin position="175"/>
        <end position="186"/>
    </location>
</feature>
<dbReference type="Gene3D" id="3.90.320.10">
    <property type="match status" value="1"/>
</dbReference>
<organism evidence="3 4">
    <name type="scientific">Porphyra umbilicalis</name>
    <name type="common">Purple laver</name>
    <name type="synonym">Red alga</name>
    <dbReference type="NCBI Taxonomy" id="2786"/>
    <lineage>
        <taxon>Eukaryota</taxon>
        <taxon>Rhodophyta</taxon>
        <taxon>Bangiophyceae</taxon>
        <taxon>Bangiales</taxon>
        <taxon>Bangiaceae</taxon>
        <taxon>Porphyra</taxon>
    </lineage>
</organism>
<gene>
    <name evidence="3" type="ORF">BU14_0258s0013</name>
</gene>
<accession>A0A1X6P2C9</accession>
<evidence type="ECO:0000256" key="1">
    <source>
        <dbReference type="SAM" id="MobiDB-lite"/>
    </source>
</evidence>
<proteinExistence type="predicted"/>
<evidence type="ECO:0000313" key="3">
    <source>
        <dbReference type="EMBL" id="OSX75008.1"/>
    </source>
</evidence>
<dbReference type="Proteomes" id="UP000218209">
    <property type="component" value="Unassembled WGS sequence"/>
</dbReference>
<dbReference type="GO" id="GO:0006281">
    <property type="term" value="P:DNA repair"/>
    <property type="evidence" value="ECO:0007669"/>
    <property type="project" value="UniProtKB-ARBA"/>
</dbReference>
<dbReference type="InterPro" id="IPR011335">
    <property type="entry name" value="Restrct_endonuc-II-like"/>
</dbReference>
<feature type="domain" description="PD-(D/E)XK endonuclease-like" evidence="2">
    <location>
        <begin position="35"/>
        <end position="93"/>
    </location>
</feature>
<dbReference type="AlphaFoldDB" id="A0A1X6P2C9"/>
<feature type="compositionally biased region" description="Low complexity" evidence="1">
    <location>
        <begin position="198"/>
        <end position="208"/>
    </location>
</feature>
<protein>
    <recommendedName>
        <fullName evidence="2">PD-(D/E)XK endonuclease-like domain-containing protein</fullName>
    </recommendedName>
</protein>
<dbReference type="Pfam" id="PF12705">
    <property type="entry name" value="PDDEXK_1"/>
    <property type="match status" value="1"/>
</dbReference>
<evidence type="ECO:0000259" key="2">
    <source>
        <dbReference type="Pfam" id="PF12705"/>
    </source>
</evidence>
<dbReference type="InterPro" id="IPR038726">
    <property type="entry name" value="PDDEXK_AddAB-type"/>
</dbReference>
<sequence>MKRYYRGRSTGAVLPAMPRGEFLCEDDDASVESVPLSVPGHASTVYFRGKLDCLVRDENDDYGVIDFKTSSVEKSLAIYSRQLHAYAHALETPSDGSELLAGRVSHMGLVVYEPRTFACDDVGVAAAAAAAAVNDADADGAGDTGGDGGAMADEAAPVAAAAVAAGASPPPPTPTTRSSATKTPTTMARRPCTKRAATRSPPTSAAAPCGCPLSGTTRRLAPSSPTC</sequence>
<feature type="region of interest" description="Disordered" evidence="1">
    <location>
        <begin position="161"/>
        <end position="227"/>
    </location>
</feature>